<evidence type="ECO:0000313" key="8">
    <source>
        <dbReference type="EMBL" id="OIW18540.1"/>
    </source>
</evidence>
<dbReference type="InterPro" id="IPR047272">
    <property type="entry name" value="S49_SppA_C"/>
</dbReference>
<dbReference type="PANTHER" id="PTHR33209">
    <property type="entry name" value="PROTEASE 4"/>
    <property type="match status" value="1"/>
</dbReference>
<name>A0A4P1RU08_LUPAN</name>
<evidence type="ECO:0000256" key="1">
    <source>
        <dbReference type="ARBA" id="ARBA00008683"/>
    </source>
</evidence>
<dbReference type="SUPFAM" id="SSF52096">
    <property type="entry name" value="ClpP/crotonase"/>
    <property type="match status" value="2"/>
</dbReference>
<accession>A0A4P1RU08</accession>
<keyword evidence="5" id="KW-0175">Coiled coil</keyword>
<proteinExistence type="inferred from homology"/>
<dbReference type="GO" id="GO:0008236">
    <property type="term" value="F:serine-type peptidase activity"/>
    <property type="evidence" value="ECO:0007669"/>
    <property type="project" value="UniProtKB-KW"/>
</dbReference>
<feature type="compositionally biased region" description="Acidic residues" evidence="6">
    <location>
        <begin position="29"/>
        <end position="43"/>
    </location>
</feature>
<dbReference type="InterPro" id="IPR029045">
    <property type="entry name" value="ClpP/crotonase-like_dom_sf"/>
</dbReference>
<evidence type="ECO:0000256" key="5">
    <source>
        <dbReference type="SAM" id="Coils"/>
    </source>
</evidence>
<feature type="domain" description="Peptidase S49" evidence="7">
    <location>
        <begin position="580"/>
        <end position="730"/>
    </location>
</feature>
<evidence type="ECO:0000256" key="6">
    <source>
        <dbReference type="SAM" id="MobiDB-lite"/>
    </source>
</evidence>
<feature type="domain" description="Peptidase S49" evidence="7">
    <location>
        <begin position="376"/>
        <end position="481"/>
    </location>
</feature>
<evidence type="ECO:0000256" key="2">
    <source>
        <dbReference type="ARBA" id="ARBA00022670"/>
    </source>
</evidence>
<evidence type="ECO:0000313" key="9">
    <source>
        <dbReference type="Proteomes" id="UP000188354"/>
    </source>
</evidence>
<comment type="similarity">
    <text evidence="1">Belongs to the peptidase S49 family.</text>
</comment>
<keyword evidence="4" id="KW-0720">Serine protease</keyword>
<dbReference type="AlphaFoldDB" id="A0A4P1RU08"/>
<evidence type="ECO:0000256" key="4">
    <source>
        <dbReference type="ARBA" id="ARBA00022825"/>
    </source>
</evidence>
<dbReference type="CDD" id="cd07023">
    <property type="entry name" value="S49_Sppa_N_C"/>
    <property type="match status" value="1"/>
</dbReference>
<feature type="region of interest" description="Disordered" evidence="6">
    <location>
        <begin position="1"/>
        <end position="73"/>
    </location>
</feature>
<sequence>MEPYNIFGSGEECHSSESGWTMYIGSPTYDDDGEDIDNGDDEGIIPVNDLKEDHESDDSMASDASSRPKGNNGLSHFLQVAEEEKLEKKEKKIQEKHIEGKREEKKERVTIDGKGKVPVKCNSKLLSAKLSETFFHRKASINRFRSSLSQTSTTTPPSLQFQFQLRFHRHLSSSSDEHFPSGEFEFKPITGWNKFLVKLKMLIAFPRIRHDTVYTFKLRGQISDQLNSRFSRGLSLPQICDNFIKAAYDPRISAIYLHIDSLSCGWGKLDEIRRHILDFKKSGKIVVAYVPSCREKEYYLACACDEIYAPPSAYFSLFGLTVQASFVRACIEVTILPTFSMLIAHMELILLHVSVHALIVWEKYFVLFCILEDEPHSNGILDNIGIEPQVERVGKYKSAGDQLTCRTMSDENCEMLTALLENIYTNWLDKVSSAKGKKKENIENFINEGVYQVDRLKEEGFISDIIYDDEVITRLKERLGVKANKNLPMVDYRKYSRVRKWTLGISGGKELIAIIRASGIIRRVESPLSASRSGIIGEKFIEKIRSVRESKKIKAAIIRIDSPGGDALASDLMWREIRLLAASKPVVASMSDVAASGGYYMAMGTGTIVAESLTLTGSIGVVTGKFNLGKLYEKIGFKKEIISRGKYAELLAAEQRSFRPDEAELFAKSAQHVYKQFRDKAAFSRSMTVDKMEEVAQGRVWTGKDAASHGLVDAIGGLSRAIAIAKLKANIPKDKQVTIVELSRPNLSIPEFISGVGNSLVGVDRTIKELLEDFTLSNGVQARMDGIVFQKLEGHPGCNPILALVKDYLTSH</sequence>
<dbReference type="NCBIfam" id="TIGR00706">
    <property type="entry name" value="SppA_dom"/>
    <property type="match status" value="1"/>
</dbReference>
<feature type="coiled-coil region" evidence="5">
    <location>
        <begin position="79"/>
        <end position="106"/>
    </location>
</feature>
<dbReference type="InterPro" id="IPR004635">
    <property type="entry name" value="Pept_S49_SppA"/>
</dbReference>
<dbReference type="InterPro" id="IPR002142">
    <property type="entry name" value="Peptidase_S49"/>
</dbReference>
<reference evidence="8 9" key="1">
    <citation type="journal article" date="2017" name="Plant Biotechnol. J.">
        <title>A comprehensive draft genome sequence for lupin (Lupinus angustifolius), an emerging health food: insights into plant-microbe interactions and legume evolution.</title>
        <authorList>
            <person name="Hane J.K."/>
            <person name="Ming Y."/>
            <person name="Kamphuis L.G."/>
            <person name="Nelson M.N."/>
            <person name="Garg G."/>
            <person name="Atkins C.A."/>
            <person name="Bayer P.E."/>
            <person name="Bravo A."/>
            <person name="Bringans S."/>
            <person name="Cannon S."/>
            <person name="Edwards D."/>
            <person name="Foley R."/>
            <person name="Gao L.L."/>
            <person name="Harrison M.J."/>
            <person name="Huang W."/>
            <person name="Hurgobin B."/>
            <person name="Li S."/>
            <person name="Liu C.W."/>
            <person name="McGrath A."/>
            <person name="Morahan G."/>
            <person name="Murray J."/>
            <person name="Weller J."/>
            <person name="Jian J."/>
            <person name="Singh K.B."/>
        </authorList>
    </citation>
    <scope>NUCLEOTIDE SEQUENCE [LARGE SCALE GENOMIC DNA]</scope>
    <source>
        <strain evidence="9">cv. Tanjil</strain>
        <tissue evidence="8">Whole plant</tissue>
    </source>
</reference>
<evidence type="ECO:0000259" key="7">
    <source>
        <dbReference type="Pfam" id="PF01343"/>
    </source>
</evidence>
<keyword evidence="3" id="KW-0378">Hydrolase</keyword>
<dbReference type="GO" id="GO:0006508">
    <property type="term" value="P:proteolysis"/>
    <property type="evidence" value="ECO:0007669"/>
    <property type="project" value="UniProtKB-KW"/>
</dbReference>
<dbReference type="Gene3D" id="3.90.226.10">
    <property type="entry name" value="2-enoyl-CoA Hydratase, Chain A, domain 1"/>
    <property type="match status" value="3"/>
</dbReference>
<protein>
    <recommendedName>
        <fullName evidence="7">Peptidase S49 domain-containing protein</fullName>
    </recommendedName>
</protein>
<dbReference type="Gramene" id="OIW18540">
    <property type="protein sequence ID" value="OIW18540"/>
    <property type="gene ID" value="TanjilG_13292"/>
</dbReference>
<dbReference type="Gene3D" id="6.20.330.10">
    <property type="match status" value="1"/>
</dbReference>
<gene>
    <name evidence="8" type="ORF">TanjilG_13292</name>
</gene>
<dbReference type="PANTHER" id="PTHR33209:SF1">
    <property type="entry name" value="PEPTIDASE S49 DOMAIN-CONTAINING PROTEIN"/>
    <property type="match status" value="1"/>
</dbReference>
<keyword evidence="2" id="KW-0645">Protease</keyword>
<dbReference type="EMBL" id="CM007361">
    <property type="protein sequence ID" value="OIW18540.1"/>
    <property type="molecule type" value="Genomic_DNA"/>
</dbReference>
<organism evidence="8 9">
    <name type="scientific">Lupinus angustifolius</name>
    <name type="common">Narrow-leaved blue lupine</name>
    <dbReference type="NCBI Taxonomy" id="3871"/>
    <lineage>
        <taxon>Eukaryota</taxon>
        <taxon>Viridiplantae</taxon>
        <taxon>Streptophyta</taxon>
        <taxon>Embryophyta</taxon>
        <taxon>Tracheophyta</taxon>
        <taxon>Spermatophyta</taxon>
        <taxon>Magnoliopsida</taxon>
        <taxon>eudicotyledons</taxon>
        <taxon>Gunneridae</taxon>
        <taxon>Pentapetalae</taxon>
        <taxon>rosids</taxon>
        <taxon>fabids</taxon>
        <taxon>Fabales</taxon>
        <taxon>Fabaceae</taxon>
        <taxon>Papilionoideae</taxon>
        <taxon>50 kb inversion clade</taxon>
        <taxon>genistoids sensu lato</taxon>
        <taxon>core genistoids</taxon>
        <taxon>Genisteae</taxon>
        <taxon>Lupinus</taxon>
    </lineage>
</organism>
<dbReference type="InterPro" id="IPR047217">
    <property type="entry name" value="S49_SppA_67K_type_N"/>
</dbReference>
<evidence type="ECO:0000256" key="3">
    <source>
        <dbReference type="ARBA" id="ARBA00022801"/>
    </source>
</evidence>
<dbReference type="Pfam" id="PF01343">
    <property type="entry name" value="Peptidase_S49"/>
    <property type="match status" value="2"/>
</dbReference>
<dbReference type="STRING" id="3871.A0A4P1RU08"/>
<dbReference type="CDD" id="cd07018">
    <property type="entry name" value="S49_SppA_67K_type"/>
    <property type="match status" value="1"/>
</dbReference>
<dbReference type="Proteomes" id="UP000188354">
    <property type="component" value="Chromosome LG01"/>
</dbReference>
<keyword evidence="9" id="KW-1185">Reference proteome</keyword>